<feature type="region of interest" description="Disordered" evidence="1">
    <location>
        <begin position="33"/>
        <end position="99"/>
    </location>
</feature>
<name>A0ABD1Z1K6_9MARC</name>
<protein>
    <submittedName>
        <fullName evidence="2">Uncharacterized protein</fullName>
    </submittedName>
</protein>
<evidence type="ECO:0000313" key="3">
    <source>
        <dbReference type="Proteomes" id="UP001605036"/>
    </source>
</evidence>
<comment type="caution">
    <text evidence="2">The sequence shown here is derived from an EMBL/GenBank/DDBJ whole genome shotgun (WGS) entry which is preliminary data.</text>
</comment>
<dbReference type="Proteomes" id="UP001605036">
    <property type="component" value="Unassembled WGS sequence"/>
</dbReference>
<proteinExistence type="predicted"/>
<organism evidence="2 3">
    <name type="scientific">Riccia fluitans</name>
    <dbReference type="NCBI Taxonomy" id="41844"/>
    <lineage>
        <taxon>Eukaryota</taxon>
        <taxon>Viridiplantae</taxon>
        <taxon>Streptophyta</taxon>
        <taxon>Embryophyta</taxon>
        <taxon>Marchantiophyta</taxon>
        <taxon>Marchantiopsida</taxon>
        <taxon>Marchantiidae</taxon>
        <taxon>Marchantiales</taxon>
        <taxon>Ricciaceae</taxon>
        <taxon>Riccia</taxon>
    </lineage>
</organism>
<gene>
    <name evidence="2" type="ORF">R1flu_009254</name>
</gene>
<accession>A0ABD1Z1K6</accession>
<keyword evidence="3" id="KW-1185">Reference proteome</keyword>
<evidence type="ECO:0000256" key="1">
    <source>
        <dbReference type="SAM" id="MobiDB-lite"/>
    </source>
</evidence>
<evidence type="ECO:0000313" key="2">
    <source>
        <dbReference type="EMBL" id="KAL2641667.1"/>
    </source>
</evidence>
<dbReference type="AlphaFoldDB" id="A0ABD1Z1K6"/>
<sequence length="142" mass="15463">MLRTVLSAKKARQDISISAKDEINVAAIAHEATKGLEDTKAPTSSPSPIPGDIHTEAPHEPIAAPSQEGGPEQPPSHMIGVQKKEKMLSTPKATLTESATADELSLIPPNGVLGKWHWGLLRVPYFKLGKIFSFFWLSREFL</sequence>
<reference evidence="2 3" key="1">
    <citation type="submission" date="2024-09" db="EMBL/GenBank/DDBJ databases">
        <title>Chromosome-scale assembly of Riccia fluitans.</title>
        <authorList>
            <person name="Paukszto L."/>
            <person name="Sawicki J."/>
            <person name="Karawczyk K."/>
            <person name="Piernik-Szablinska J."/>
            <person name="Szczecinska M."/>
            <person name="Mazdziarz M."/>
        </authorList>
    </citation>
    <scope>NUCLEOTIDE SEQUENCE [LARGE SCALE GENOMIC DNA]</scope>
    <source>
        <strain evidence="2">Rf_01</strain>
        <tissue evidence="2">Aerial parts of the thallus</tissue>
    </source>
</reference>
<dbReference type="EMBL" id="JBHFFA010000002">
    <property type="protein sequence ID" value="KAL2641667.1"/>
    <property type="molecule type" value="Genomic_DNA"/>
</dbReference>